<evidence type="ECO:0000256" key="16">
    <source>
        <dbReference type="ARBA" id="ARBA00047594"/>
    </source>
</evidence>
<keyword evidence="11 17" id="KW-0472">Membrane</keyword>
<accession>A0A9D1DCV1</accession>
<proteinExistence type="inferred from homology"/>
<evidence type="ECO:0000256" key="6">
    <source>
        <dbReference type="ARBA" id="ARBA00022692"/>
    </source>
</evidence>
<evidence type="ECO:0000256" key="14">
    <source>
        <dbReference type="ARBA" id="ARBA00032707"/>
    </source>
</evidence>
<dbReference type="PANTHER" id="PTHR30622">
    <property type="entry name" value="UNDECAPRENYL-DIPHOSPHATASE"/>
    <property type="match status" value="1"/>
</dbReference>
<comment type="function">
    <text evidence="17">Catalyzes the dephosphorylation of undecaprenyl diphosphate (UPP). Confers resistance to bacitracin.</text>
</comment>
<comment type="caution">
    <text evidence="18">The sequence shown here is derived from an EMBL/GenBank/DDBJ whole genome shotgun (WGS) entry which is preliminary data.</text>
</comment>
<feature type="transmembrane region" description="Helical" evidence="17">
    <location>
        <begin position="49"/>
        <end position="66"/>
    </location>
</feature>
<evidence type="ECO:0000256" key="15">
    <source>
        <dbReference type="ARBA" id="ARBA00032932"/>
    </source>
</evidence>
<feature type="transmembrane region" description="Helical" evidence="17">
    <location>
        <begin position="236"/>
        <end position="258"/>
    </location>
</feature>
<evidence type="ECO:0000256" key="8">
    <source>
        <dbReference type="ARBA" id="ARBA00022960"/>
    </source>
</evidence>
<keyword evidence="10 17" id="KW-1133">Transmembrane helix</keyword>
<dbReference type="Proteomes" id="UP000886749">
    <property type="component" value="Unassembled WGS sequence"/>
</dbReference>
<dbReference type="GO" id="GO:0008360">
    <property type="term" value="P:regulation of cell shape"/>
    <property type="evidence" value="ECO:0007669"/>
    <property type="project" value="UniProtKB-KW"/>
</dbReference>
<evidence type="ECO:0000256" key="7">
    <source>
        <dbReference type="ARBA" id="ARBA00022801"/>
    </source>
</evidence>
<dbReference type="GO" id="GO:0009252">
    <property type="term" value="P:peptidoglycan biosynthetic process"/>
    <property type="evidence" value="ECO:0007669"/>
    <property type="project" value="UniProtKB-KW"/>
</dbReference>
<keyword evidence="6 17" id="KW-0812">Transmembrane</keyword>
<evidence type="ECO:0000256" key="1">
    <source>
        <dbReference type="ARBA" id="ARBA00004651"/>
    </source>
</evidence>
<feature type="transmembrane region" description="Helical" evidence="17">
    <location>
        <begin position="122"/>
        <end position="143"/>
    </location>
</feature>
<dbReference type="InterPro" id="IPR003824">
    <property type="entry name" value="UppP"/>
</dbReference>
<gene>
    <name evidence="17" type="primary">uppP</name>
    <name evidence="18" type="ORF">IAB36_07585</name>
</gene>
<comment type="miscellaneous">
    <text evidence="17">Bacitracin is thought to be involved in the inhibition of peptidoglycan synthesis by sequestering undecaprenyl diphosphate, thereby reducing the pool of lipid carrier available.</text>
</comment>
<dbReference type="GO" id="GO:0050380">
    <property type="term" value="F:undecaprenyl-diphosphatase activity"/>
    <property type="evidence" value="ECO:0007669"/>
    <property type="project" value="UniProtKB-UniRule"/>
</dbReference>
<organism evidence="18 19">
    <name type="scientific">Candidatus Egerieicola pullicola</name>
    <dbReference type="NCBI Taxonomy" id="2840775"/>
    <lineage>
        <taxon>Bacteria</taxon>
        <taxon>Bacillati</taxon>
        <taxon>Bacillota</taxon>
        <taxon>Clostridia</taxon>
        <taxon>Eubacteriales</taxon>
        <taxon>Oscillospiraceae</taxon>
        <taxon>Oscillospiraceae incertae sedis</taxon>
        <taxon>Candidatus Egerieicola</taxon>
    </lineage>
</organism>
<evidence type="ECO:0000256" key="10">
    <source>
        <dbReference type="ARBA" id="ARBA00022989"/>
    </source>
</evidence>
<evidence type="ECO:0000256" key="12">
    <source>
        <dbReference type="ARBA" id="ARBA00023251"/>
    </source>
</evidence>
<feature type="transmembrane region" description="Helical" evidence="17">
    <location>
        <begin position="270"/>
        <end position="294"/>
    </location>
</feature>
<keyword evidence="9 17" id="KW-0573">Peptidoglycan synthesis</keyword>
<dbReference type="EC" id="3.6.1.27" evidence="3 17"/>
<evidence type="ECO:0000256" key="3">
    <source>
        <dbReference type="ARBA" id="ARBA00012374"/>
    </source>
</evidence>
<evidence type="ECO:0000256" key="17">
    <source>
        <dbReference type="HAMAP-Rule" id="MF_01006"/>
    </source>
</evidence>
<feature type="transmembrane region" description="Helical" evidence="17">
    <location>
        <begin position="97"/>
        <end position="116"/>
    </location>
</feature>
<keyword evidence="7 17" id="KW-0378">Hydrolase</keyword>
<comment type="catalytic activity">
    <reaction evidence="16 17">
        <text>di-trans,octa-cis-undecaprenyl diphosphate + H2O = di-trans,octa-cis-undecaprenyl phosphate + phosphate + H(+)</text>
        <dbReference type="Rhea" id="RHEA:28094"/>
        <dbReference type="ChEBI" id="CHEBI:15377"/>
        <dbReference type="ChEBI" id="CHEBI:15378"/>
        <dbReference type="ChEBI" id="CHEBI:43474"/>
        <dbReference type="ChEBI" id="CHEBI:58405"/>
        <dbReference type="ChEBI" id="CHEBI:60392"/>
        <dbReference type="EC" id="3.6.1.27"/>
    </reaction>
</comment>
<dbReference type="NCBIfam" id="NF001390">
    <property type="entry name" value="PRK00281.1-4"/>
    <property type="match status" value="1"/>
</dbReference>
<dbReference type="PANTHER" id="PTHR30622:SF3">
    <property type="entry name" value="UNDECAPRENYL-DIPHOSPHATASE"/>
    <property type="match status" value="1"/>
</dbReference>
<keyword evidence="5 17" id="KW-1003">Cell membrane</keyword>
<dbReference type="AlphaFoldDB" id="A0A9D1DCV1"/>
<keyword evidence="12 17" id="KW-0046">Antibiotic resistance</keyword>
<evidence type="ECO:0000313" key="18">
    <source>
        <dbReference type="EMBL" id="HIR41672.1"/>
    </source>
</evidence>
<name>A0A9D1DCV1_9FIRM</name>
<evidence type="ECO:0000256" key="11">
    <source>
        <dbReference type="ARBA" id="ARBA00023136"/>
    </source>
</evidence>
<dbReference type="NCBIfam" id="TIGR00753">
    <property type="entry name" value="undec_PP_bacA"/>
    <property type="match status" value="1"/>
</dbReference>
<reference evidence="18" key="2">
    <citation type="journal article" date="2021" name="PeerJ">
        <title>Extensive microbial diversity within the chicken gut microbiome revealed by metagenomics and culture.</title>
        <authorList>
            <person name="Gilroy R."/>
            <person name="Ravi A."/>
            <person name="Getino M."/>
            <person name="Pursley I."/>
            <person name="Horton D.L."/>
            <person name="Alikhan N.F."/>
            <person name="Baker D."/>
            <person name="Gharbi K."/>
            <person name="Hall N."/>
            <person name="Watson M."/>
            <person name="Adriaenssens E.M."/>
            <person name="Foster-Nyarko E."/>
            <person name="Jarju S."/>
            <person name="Secka A."/>
            <person name="Antonio M."/>
            <person name="Oren A."/>
            <person name="Chaudhuri R.R."/>
            <person name="La Ragione R."/>
            <person name="Hildebrand F."/>
            <person name="Pallen M.J."/>
        </authorList>
    </citation>
    <scope>NUCLEOTIDE SEQUENCE</scope>
    <source>
        <strain evidence="18">CHK184-25365</strain>
    </source>
</reference>
<evidence type="ECO:0000256" key="4">
    <source>
        <dbReference type="ARBA" id="ARBA00021581"/>
    </source>
</evidence>
<evidence type="ECO:0000313" key="19">
    <source>
        <dbReference type="Proteomes" id="UP000886749"/>
    </source>
</evidence>
<comment type="similarity">
    <text evidence="2 17">Belongs to the UppP family.</text>
</comment>
<protein>
    <recommendedName>
        <fullName evidence="4 17">Undecaprenyl-diphosphatase</fullName>
        <ecNumber evidence="3 17">3.6.1.27</ecNumber>
    </recommendedName>
    <alternativeName>
        <fullName evidence="15 17">Bacitracin resistance protein</fullName>
    </alternativeName>
    <alternativeName>
        <fullName evidence="14 17">Undecaprenyl pyrophosphate phosphatase</fullName>
    </alternativeName>
</protein>
<dbReference type="Pfam" id="PF02673">
    <property type="entry name" value="BacA"/>
    <property type="match status" value="1"/>
</dbReference>
<evidence type="ECO:0000256" key="13">
    <source>
        <dbReference type="ARBA" id="ARBA00023316"/>
    </source>
</evidence>
<comment type="subcellular location">
    <subcellularLocation>
        <location evidence="1 17">Cell membrane</location>
        <topology evidence="1 17">Multi-pass membrane protein</topology>
    </subcellularLocation>
</comment>
<evidence type="ECO:0000256" key="9">
    <source>
        <dbReference type="ARBA" id="ARBA00022984"/>
    </source>
</evidence>
<dbReference type="GO" id="GO:0005886">
    <property type="term" value="C:plasma membrane"/>
    <property type="evidence" value="ECO:0007669"/>
    <property type="project" value="UniProtKB-SubCell"/>
</dbReference>
<sequence length="296" mass="32173">MESVLFCIKSFLLGIVEGITEFLPISSTGHLIVFEDILSFNASQQYINTYSYVIQLGAILAVIVLYRKKILRTLQHFFPKKENGVLVRPYAQTGLRFWVMLAITCIPGFIGVMLLGDIADTYLFNPVSVSIVLALGGVAMILAEKFCKKAPITPQNEGWLQVSVKQAIIIGCFQCLSIIPGMSRSASTIIGGWFAGLSTTASAEFSFFLAIPVMVGMSGLKLIQLGGFGAMNTTELVSLIVGFVVSFVVALFVVKKFISFLQKKPMTVFAIYRIAFGVFVLILALCGIVSFTAAEA</sequence>
<evidence type="ECO:0000256" key="5">
    <source>
        <dbReference type="ARBA" id="ARBA00022475"/>
    </source>
</evidence>
<keyword evidence="13 17" id="KW-0961">Cell wall biogenesis/degradation</keyword>
<dbReference type="HAMAP" id="MF_01006">
    <property type="entry name" value="Undec_diphosphatase"/>
    <property type="match status" value="1"/>
</dbReference>
<keyword evidence="8 17" id="KW-0133">Cell shape</keyword>
<evidence type="ECO:0000256" key="2">
    <source>
        <dbReference type="ARBA" id="ARBA00010621"/>
    </source>
</evidence>
<reference evidence="18" key="1">
    <citation type="submission" date="2020-10" db="EMBL/GenBank/DDBJ databases">
        <authorList>
            <person name="Gilroy R."/>
        </authorList>
    </citation>
    <scope>NUCLEOTIDE SEQUENCE</scope>
    <source>
        <strain evidence="18">CHK184-25365</strain>
    </source>
</reference>
<dbReference type="GO" id="GO:0071555">
    <property type="term" value="P:cell wall organization"/>
    <property type="evidence" value="ECO:0007669"/>
    <property type="project" value="UniProtKB-KW"/>
</dbReference>
<dbReference type="EMBL" id="DVGY01000173">
    <property type="protein sequence ID" value="HIR41672.1"/>
    <property type="molecule type" value="Genomic_DNA"/>
</dbReference>
<dbReference type="GO" id="GO:0046677">
    <property type="term" value="P:response to antibiotic"/>
    <property type="evidence" value="ECO:0007669"/>
    <property type="project" value="UniProtKB-UniRule"/>
</dbReference>